<gene>
    <name evidence="1" type="ORF">C6P11_10665</name>
</gene>
<sequence length="68" mass="7824">MDKLYNHVEIVEKMWILGKNKLTACYIRDFYQHNAPLGSGKLVHALNLKFLKNLLSALEFDGGSVNFR</sequence>
<accession>A0A4Z0RTW3</accession>
<reference evidence="1 2" key="1">
    <citation type="submission" date="2018-03" db="EMBL/GenBank/DDBJ databases">
        <title>Genome sequencing of Weissella confusa isolates.</title>
        <authorList>
            <person name="Kajala I."/>
            <person name="Baruah R."/>
            <person name="Bergsveinson J."/>
            <person name="Juvonen R."/>
            <person name="Ziola B."/>
        </authorList>
    </citation>
    <scope>NUCLEOTIDE SEQUENCE [LARGE SCALE GENOMIC DNA]</scope>
    <source>
        <strain evidence="1 2">VTT E-062653</strain>
    </source>
</reference>
<evidence type="ECO:0000313" key="1">
    <source>
        <dbReference type="EMBL" id="TGE70333.1"/>
    </source>
</evidence>
<protein>
    <submittedName>
        <fullName evidence="1">Uncharacterized protein</fullName>
    </submittedName>
</protein>
<evidence type="ECO:0000313" key="2">
    <source>
        <dbReference type="Proteomes" id="UP000297646"/>
    </source>
</evidence>
<comment type="caution">
    <text evidence="1">The sequence shown here is derived from an EMBL/GenBank/DDBJ whole genome shotgun (WGS) entry which is preliminary data.</text>
</comment>
<organism evidence="1 2">
    <name type="scientific">Weissella confusa</name>
    <name type="common">Lactobacillus confusus</name>
    <dbReference type="NCBI Taxonomy" id="1583"/>
    <lineage>
        <taxon>Bacteria</taxon>
        <taxon>Bacillati</taxon>
        <taxon>Bacillota</taxon>
        <taxon>Bacilli</taxon>
        <taxon>Lactobacillales</taxon>
        <taxon>Lactobacillaceae</taxon>
        <taxon>Weissella</taxon>
    </lineage>
</organism>
<dbReference type="Proteomes" id="UP000297646">
    <property type="component" value="Unassembled WGS sequence"/>
</dbReference>
<proteinExistence type="predicted"/>
<name>A0A4Z0RTW3_WEICO</name>
<dbReference type="EMBL" id="PVSN01000082">
    <property type="protein sequence ID" value="TGE70333.1"/>
    <property type="molecule type" value="Genomic_DNA"/>
</dbReference>
<dbReference type="RefSeq" id="WP_135520960.1">
    <property type="nucleotide sequence ID" value="NZ_PVSN01000082.1"/>
</dbReference>
<dbReference type="AlphaFoldDB" id="A0A4Z0RTW3"/>
<dbReference type="OrthoDB" id="371137at2"/>